<dbReference type="InterPro" id="IPR056203">
    <property type="entry name" value="Cds6_C"/>
</dbReference>
<dbReference type="InterPro" id="IPR019734">
    <property type="entry name" value="TPR_rpt"/>
</dbReference>
<dbReference type="SMART" id="SM00028">
    <property type="entry name" value="TPR"/>
    <property type="match status" value="2"/>
</dbReference>
<dbReference type="InterPro" id="IPR032710">
    <property type="entry name" value="NTF2-like_dom_sf"/>
</dbReference>
<feature type="signal peptide" evidence="5">
    <location>
        <begin position="1"/>
        <end position="28"/>
    </location>
</feature>
<dbReference type="InParanoid" id="A0A6M4H4X2"/>
<dbReference type="PROSITE" id="PS50005">
    <property type="entry name" value="TPR"/>
    <property type="match status" value="1"/>
</dbReference>
<sequence>MLQRNSMRKALAKALAGVFFCGAAVAYAAPADDLKDAQKLYTQGRLAPSLEKVDGYLKAQPRDPQGRFLKGLILTEQKKTSEAIQVFTGLTEDYPELPEPYNNLAVLYASQGNYDKAKSALELAIHTHPSYATAHENLGDIYAQLASRAYDRALALDKNNAAAQVKLSMVKDLFSSQKVATAATKPAPTKTAEPKAAEPVKPAPSEPSKQEPPPKVATTTPKTEPTKAEKPKAEPAKAAPTKPAPSAGDETNAQVAAAVTAWAKAWSSKDVAGYLAAYAPDFETPNGEARAAWEKTRTERIEAPKSIEVGVTMKSIKVSGNEATAVFRQAYRSDAMKSNNTKTLKLVKVGDKWLIKQERTGG</sequence>
<accession>A0A6M4H4X2</accession>
<evidence type="ECO:0000256" key="4">
    <source>
        <dbReference type="SAM" id="MobiDB-lite"/>
    </source>
</evidence>
<evidence type="ECO:0000256" key="3">
    <source>
        <dbReference type="PROSITE-ProRule" id="PRU00339"/>
    </source>
</evidence>
<gene>
    <name evidence="7" type="ORF">DSM104440_01501</name>
</gene>
<evidence type="ECO:0000313" key="8">
    <source>
        <dbReference type="Proteomes" id="UP000503096"/>
    </source>
</evidence>
<dbReference type="PANTHER" id="PTHR44943:SF8">
    <property type="entry name" value="TPR REPEAT-CONTAINING PROTEIN MJ0263"/>
    <property type="match status" value="1"/>
</dbReference>
<feature type="region of interest" description="Disordered" evidence="4">
    <location>
        <begin position="178"/>
        <end position="251"/>
    </location>
</feature>
<organism evidence="7 8">
    <name type="scientific">Usitatibacter palustris</name>
    <dbReference type="NCBI Taxonomy" id="2732487"/>
    <lineage>
        <taxon>Bacteria</taxon>
        <taxon>Pseudomonadati</taxon>
        <taxon>Pseudomonadota</taxon>
        <taxon>Betaproteobacteria</taxon>
        <taxon>Nitrosomonadales</taxon>
        <taxon>Usitatibacteraceae</taxon>
        <taxon>Usitatibacter</taxon>
    </lineage>
</organism>
<dbReference type="SUPFAM" id="SSF48452">
    <property type="entry name" value="TPR-like"/>
    <property type="match status" value="1"/>
</dbReference>
<feature type="compositionally biased region" description="Low complexity" evidence="4">
    <location>
        <begin position="180"/>
        <end position="191"/>
    </location>
</feature>
<feature type="repeat" description="TPR" evidence="3">
    <location>
        <begin position="98"/>
        <end position="131"/>
    </location>
</feature>
<dbReference type="SUPFAM" id="SSF54427">
    <property type="entry name" value="NTF2-like"/>
    <property type="match status" value="1"/>
</dbReference>
<name>A0A6M4H4X2_9PROT</name>
<keyword evidence="8" id="KW-1185">Reference proteome</keyword>
<dbReference type="AlphaFoldDB" id="A0A6M4H4X2"/>
<reference evidence="7 8" key="1">
    <citation type="submission" date="2020-04" db="EMBL/GenBank/DDBJ databases">
        <title>Usitatibacter rugosus gen. nov., sp. nov. and Usitatibacter palustris sp. nov., novel members of Usitatibacteraceae fam. nov. within the order Nitrosomonadales isolated from soil.</title>
        <authorList>
            <person name="Huber K.J."/>
            <person name="Neumann-Schaal M."/>
            <person name="Geppert A."/>
            <person name="Luckner M."/>
            <person name="Wanner G."/>
            <person name="Overmann J."/>
        </authorList>
    </citation>
    <scope>NUCLEOTIDE SEQUENCE [LARGE SCALE GENOMIC DNA]</scope>
    <source>
        <strain evidence="7 8">Swamp67</strain>
    </source>
</reference>
<proteinExistence type="predicted"/>
<feature type="compositionally biased region" description="Basic and acidic residues" evidence="4">
    <location>
        <begin position="224"/>
        <end position="235"/>
    </location>
</feature>
<evidence type="ECO:0000256" key="5">
    <source>
        <dbReference type="SAM" id="SignalP"/>
    </source>
</evidence>
<dbReference type="Proteomes" id="UP000503096">
    <property type="component" value="Chromosome"/>
</dbReference>
<dbReference type="Pfam" id="PF24125">
    <property type="entry name" value="Cds6_C"/>
    <property type="match status" value="1"/>
</dbReference>
<dbReference type="KEGG" id="upl:DSM104440_01501"/>
<evidence type="ECO:0000313" key="7">
    <source>
        <dbReference type="EMBL" id="QJR14691.1"/>
    </source>
</evidence>
<feature type="compositionally biased region" description="Low complexity" evidence="4">
    <location>
        <begin position="236"/>
        <end position="245"/>
    </location>
</feature>
<evidence type="ECO:0000259" key="6">
    <source>
        <dbReference type="Pfam" id="PF24125"/>
    </source>
</evidence>
<feature type="chain" id="PRO_5026815787" description="Cds6 C-terminal domain-containing protein" evidence="5">
    <location>
        <begin position="29"/>
        <end position="362"/>
    </location>
</feature>
<keyword evidence="1" id="KW-0677">Repeat</keyword>
<dbReference type="Gene3D" id="1.25.40.10">
    <property type="entry name" value="Tetratricopeptide repeat domain"/>
    <property type="match status" value="1"/>
</dbReference>
<dbReference type="Pfam" id="PF14559">
    <property type="entry name" value="TPR_19"/>
    <property type="match status" value="1"/>
</dbReference>
<dbReference type="EMBL" id="CP053073">
    <property type="protein sequence ID" value="QJR14691.1"/>
    <property type="molecule type" value="Genomic_DNA"/>
</dbReference>
<feature type="domain" description="Cds6 C-terminal" evidence="6">
    <location>
        <begin position="255"/>
        <end position="358"/>
    </location>
</feature>
<feature type="compositionally biased region" description="Pro residues" evidence="4">
    <location>
        <begin position="201"/>
        <end position="215"/>
    </location>
</feature>
<keyword evidence="2 3" id="KW-0802">TPR repeat</keyword>
<dbReference type="Gene3D" id="3.10.450.50">
    <property type="match status" value="1"/>
</dbReference>
<dbReference type="InterPro" id="IPR051685">
    <property type="entry name" value="Ycf3/AcsC/BcsC/TPR_MFPF"/>
</dbReference>
<protein>
    <recommendedName>
        <fullName evidence="6">Cds6 C-terminal domain-containing protein</fullName>
    </recommendedName>
</protein>
<dbReference type="PANTHER" id="PTHR44943">
    <property type="entry name" value="CELLULOSE SYNTHASE OPERON PROTEIN C"/>
    <property type="match status" value="1"/>
</dbReference>
<dbReference type="RefSeq" id="WP_171161423.1">
    <property type="nucleotide sequence ID" value="NZ_CP053073.1"/>
</dbReference>
<evidence type="ECO:0000256" key="2">
    <source>
        <dbReference type="ARBA" id="ARBA00022803"/>
    </source>
</evidence>
<keyword evidence="5" id="KW-0732">Signal</keyword>
<evidence type="ECO:0000256" key="1">
    <source>
        <dbReference type="ARBA" id="ARBA00022737"/>
    </source>
</evidence>
<dbReference type="InterPro" id="IPR011990">
    <property type="entry name" value="TPR-like_helical_dom_sf"/>
</dbReference>